<dbReference type="EMBL" id="LR784979">
    <property type="protein sequence ID" value="CAB3244009.1"/>
    <property type="molecule type" value="mRNA"/>
</dbReference>
<feature type="compositionally biased region" description="Polar residues" evidence="3">
    <location>
        <begin position="514"/>
        <end position="530"/>
    </location>
</feature>
<evidence type="ECO:0000313" key="4">
    <source>
        <dbReference type="EMBL" id="CAB3244009.1"/>
    </source>
</evidence>
<sequence length="923" mass="101754">MEQPLENISLEAKCLENQWVDPIIKKLENSPFSPTHITPGEKLEGDASVGMDSSVSLIDLENMCEVDDLQFVNKTPEKKQLSHNDELDLGASPIPFAEEMDARIAKTPTSYVPQVSSPFHTTEGNGQKRQFTIPSTTASPISTGNIVASTPFHNRNHLSSVSEAFEFPVNTTYNIGEKDTAAANATFSKPANATYDAGIQPTTQPRLNSTYNAATTAAPNTTAPLGNATFNIETADTKANPSNATFDKPGPTAKVNTTFSRDRSPGKARNSVEVTFSQFTDTGVPSKELQPSFESSDISRTDSTGSDGMDDAFVPATVASSTSATRRQRKTLRKPLALVNSTGNVRPKSSEISAGEKSKLAKKPPRINPPRMNTAAMSRIQARSPQKNANHDQQDENVIASSMKPPSSTSMLRKPLSRKSVSAPRKSLLPPPASKTKPSTSSSVPRPAGRSTSSSSSKPSTDNNPLTPSKRKADSPKHSAGRTAKFDPNRTSTIRPSSTSSSVRSSGIVTSRIASLSNRSNTKLQRPQGPTSQSVSSSTCVTTSQTTMSSVNVPRSRGTSNKLAKPGTKRSRQSPENTKSLRHRPDHTSQCAVAMATLLDFVVNKLDGLSAPELSATKQCLERLVDEQKETNTGLNFRVVELETSVRDSREAHARDVTEANERYNNDVTRLKEEHESELKMFNETLQDITQRLTKQEEDHVKEVATIKQDFSKKIEELESKHEAEVAQLRLEWSDEREEMERDTEDLRNNLKTRVEQKVEELMQPYRNAHEENKSLRAVLEMKSAELHKTQLEISQQSDQHHEVRTLRDHVISLQQKNEDLTSQVNDKSSEHRSMKQTIQQLRQDLEEQKHQNNNQQQRIEELLYRINSNSPSPASPFNPIFTPSPTQPGGGGDVFDTPIRKKQFGHNNGHSAVATSRENGTH</sequence>
<feature type="coiled-coil region" evidence="2">
    <location>
        <begin position="654"/>
        <end position="757"/>
    </location>
</feature>
<dbReference type="GO" id="GO:0005737">
    <property type="term" value="C:cytoplasm"/>
    <property type="evidence" value="ECO:0007669"/>
    <property type="project" value="TreeGrafter"/>
</dbReference>
<feature type="compositionally biased region" description="Polar residues" evidence="3">
    <location>
        <begin position="906"/>
        <end position="923"/>
    </location>
</feature>
<evidence type="ECO:0000256" key="1">
    <source>
        <dbReference type="ARBA" id="ARBA00023054"/>
    </source>
</evidence>
<dbReference type="PANTHER" id="PTHR24200:SF11">
    <property type="entry name" value="TOUCAN, ISOFORM A"/>
    <property type="match status" value="1"/>
</dbReference>
<dbReference type="AlphaFoldDB" id="A0A6F9DC91"/>
<dbReference type="GO" id="GO:0005634">
    <property type="term" value="C:nucleus"/>
    <property type="evidence" value="ECO:0007669"/>
    <property type="project" value="TreeGrafter"/>
</dbReference>
<name>A0A6F9DC91_9ASCI</name>
<dbReference type="GO" id="GO:0008017">
    <property type="term" value="F:microtubule binding"/>
    <property type="evidence" value="ECO:0007669"/>
    <property type="project" value="TreeGrafter"/>
</dbReference>
<feature type="compositionally biased region" description="Low complexity" evidence="3">
    <location>
        <begin position="531"/>
        <end position="551"/>
    </location>
</feature>
<accession>A0A6F9DC91</accession>
<feature type="region of interest" description="Disordered" evidence="3">
    <location>
        <begin position="883"/>
        <end position="923"/>
    </location>
</feature>
<proteinExistence type="evidence at transcript level"/>
<feature type="compositionally biased region" description="Low complexity" evidence="3">
    <location>
        <begin position="490"/>
        <end position="513"/>
    </location>
</feature>
<feature type="region of interest" description="Disordered" evidence="3">
    <location>
        <begin position="238"/>
        <end position="587"/>
    </location>
</feature>
<organism evidence="4">
    <name type="scientific">Phallusia mammillata</name>
    <dbReference type="NCBI Taxonomy" id="59560"/>
    <lineage>
        <taxon>Eukaryota</taxon>
        <taxon>Metazoa</taxon>
        <taxon>Chordata</taxon>
        <taxon>Tunicata</taxon>
        <taxon>Ascidiacea</taxon>
        <taxon>Phlebobranchia</taxon>
        <taxon>Ascidiidae</taxon>
        <taxon>Phallusia</taxon>
    </lineage>
</organism>
<keyword evidence="1 2" id="KW-0175">Coiled coil</keyword>
<feature type="coiled-coil region" evidence="2">
    <location>
        <begin position="804"/>
        <end position="866"/>
    </location>
</feature>
<evidence type="ECO:0000256" key="2">
    <source>
        <dbReference type="SAM" id="Coils"/>
    </source>
</evidence>
<feature type="compositionally biased region" description="Polar residues" evidence="3">
    <location>
        <begin position="272"/>
        <end position="283"/>
    </location>
</feature>
<protein>
    <submittedName>
        <fullName evidence="4">Proteoglycan 4-like</fullName>
    </submittedName>
</protein>
<feature type="compositionally biased region" description="Low complexity" evidence="3">
    <location>
        <begin position="434"/>
        <end position="461"/>
    </location>
</feature>
<dbReference type="PANTHER" id="PTHR24200">
    <property type="entry name" value="TOUCAN, ISOFORM A"/>
    <property type="match status" value="1"/>
</dbReference>
<feature type="compositionally biased region" description="Polar residues" evidence="3">
    <location>
        <begin position="292"/>
        <end position="306"/>
    </location>
</feature>
<reference evidence="4" key="1">
    <citation type="submission" date="2020-04" db="EMBL/GenBank/DDBJ databases">
        <authorList>
            <person name="Neveu A P."/>
        </authorList>
    </citation>
    <scope>NUCLEOTIDE SEQUENCE</scope>
    <source>
        <tissue evidence="4">Whole embryo</tissue>
    </source>
</reference>
<dbReference type="InterPro" id="IPR051293">
    <property type="entry name" value="MTUS1/CCDC69"/>
</dbReference>
<evidence type="ECO:0000256" key="3">
    <source>
        <dbReference type="SAM" id="MobiDB-lite"/>
    </source>
</evidence>
<gene>
    <name evidence="4" type="primary">Ext1-001</name>
</gene>